<dbReference type="EMBL" id="JABXWD010000111">
    <property type="protein sequence ID" value="MBV6341479.1"/>
    <property type="molecule type" value="Genomic_DNA"/>
</dbReference>
<proteinExistence type="predicted"/>
<protein>
    <submittedName>
        <fullName evidence="1">DUF5131 family protein</fullName>
    </submittedName>
</protein>
<dbReference type="RefSeq" id="WP_218252114.1">
    <property type="nucleotide sequence ID" value="NZ_JABXWD010000111.1"/>
</dbReference>
<organism evidence="1 2">
    <name type="scientific">Candidatus Magnetobacterium casense</name>
    <dbReference type="NCBI Taxonomy" id="1455061"/>
    <lineage>
        <taxon>Bacteria</taxon>
        <taxon>Pseudomonadati</taxon>
        <taxon>Nitrospirota</taxon>
        <taxon>Thermodesulfovibrionia</taxon>
        <taxon>Thermodesulfovibrionales</taxon>
        <taxon>Candidatus Magnetobacteriaceae</taxon>
        <taxon>Candidatus Magnetobacterium</taxon>
    </lineage>
</organism>
<evidence type="ECO:0000313" key="1">
    <source>
        <dbReference type="EMBL" id="MBV6341479.1"/>
    </source>
</evidence>
<sequence>MGELIARGMMQKSKIEWCDYTVNPVKGYCPMACPYCYARRMYDRFGWDKTIRYEQDAWYKPAHIDQLEAGKRIFVGSTFELFGDWVKPEWLDAIFYEVELHSDQAFIFLTKQPQNLQKWSPFLENCWVGVSVDGTDNAPLGRMLYTAFDRIQAKVKFVSFEPLLANTRLDKRDLSPDFADIQWAIIGAETGNRKGKPPLTEVHKWAKEIIAAADEAGIPVFLKDNLKWPVRRQEFPVTKCSDFG</sequence>
<evidence type="ECO:0000313" key="2">
    <source>
        <dbReference type="Proteomes" id="UP001196980"/>
    </source>
</evidence>
<comment type="caution">
    <text evidence="1">The sequence shown here is derived from an EMBL/GenBank/DDBJ whole genome shotgun (WGS) entry which is preliminary data.</text>
</comment>
<name>A0ABS6RXW4_9BACT</name>
<dbReference type="Proteomes" id="UP001196980">
    <property type="component" value="Unassembled WGS sequence"/>
</dbReference>
<accession>A0ABS6RXW4</accession>
<reference evidence="1 2" key="1">
    <citation type="journal article" date="2020" name="J Geophys Res Biogeosci">
        <title>Magnetotaxis as an Adaptation to Enable Bacterial Shuttling of Microbial Sulfur and Sulfur Cycling Across Aquatic Oxic#Anoxic Interfaces.</title>
        <authorList>
            <person name="Li J."/>
            <person name="Liu P."/>
            <person name="Wang J."/>
            <person name="Roberts A.P."/>
            <person name="Pan Y."/>
        </authorList>
    </citation>
    <scope>NUCLEOTIDE SEQUENCE [LARGE SCALE GENOMIC DNA]</scope>
    <source>
        <strain evidence="1 2">MYR-1_YQ</strain>
    </source>
</reference>
<keyword evidence="2" id="KW-1185">Reference proteome</keyword>
<dbReference type="Pfam" id="PF07505">
    <property type="entry name" value="DUF5131"/>
    <property type="match status" value="1"/>
</dbReference>
<dbReference type="InterPro" id="IPR011101">
    <property type="entry name" value="DUF5131"/>
</dbReference>
<gene>
    <name evidence="1" type="ORF">HWQ67_07760</name>
</gene>